<dbReference type="CDD" id="cd00819">
    <property type="entry name" value="PEPCK_GTP"/>
    <property type="match status" value="1"/>
</dbReference>
<feature type="binding site" evidence="2">
    <location>
        <position position="234"/>
    </location>
    <ligand>
        <name>Mn(2+)</name>
        <dbReference type="ChEBI" id="CHEBI:29035"/>
    </ligand>
</feature>
<dbReference type="PROSITE" id="PS00505">
    <property type="entry name" value="PEPCK_GTP"/>
    <property type="match status" value="1"/>
</dbReference>
<keyword evidence="2" id="KW-0963">Cytoplasm</keyword>
<feature type="binding site" evidence="2">
    <location>
        <begin position="392"/>
        <end position="394"/>
    </location>
    <ligand>
        <name>substrate</name>
    </ligand>
</feature>
<comment type="pathway">
    <text evidence="2">Carbohydrate biosynthesis; gluconeogenesis.</text>
</comment>
<feature type="binding site" evidence="2">
    <location>
        <position position="86"/>
    </location>
    <ligand>
        <name>substrate</name>
    </ligand>
</feature>
<dbReference type="GO" id="GO:0004613">
    <property type="term" value="F:phosphoenolpyruvate carboxykinase (GTP) activity"/>
    <property type="evidence" value="ECO:0007669"/>
    <property type="project" value="UniProtKB-EC"/>
</dbReference>
<evidence type="ECO:0000256" key="2">
    <source>
        <dbReference type="HAMAP-Rule" id="MF_00452"/>
    </source>
</evidence>
<evidence type="ECO:0000259" key="4">
    <source>
        <dbReference type="Pfam" id="PF17297"/>
    </source>
</evidence>
<keyword evidence="2" id="KW-0464">Manganese</keyword>
<dbReference type="Pfam" id="PF00821">
    <property type="entry name" value="PEPCK_GTP"/>
    <property type="match status" value="1"/>
</dbReference>
<feature type="active site" evidence="2">
    <location>
        <position position="278"/>
    </location>
</feature>
<feature type="binding site" evidence="2">
    <location>
        <position position="276"/>
    </location>
    <ligand>
        <name>substrate</name>
    </ligand>
</feature>
<dbReference type="Pfam" id="PF17297">
    <property type="entry name" value="PEPCK_N"/>
    <property type="match status" value="1"/>
</dbReference>
<dbReference type="HAMAP" id="MF_00452">
    <property type="entry name" value="PEPCK_GTP"/>
    <property type="match status" value="1"/>
</dbReference>
<dbReference type="EMBL" id="JBHSBV010000001">
    <property type="protein sequence ID" value="MFC4199726.1"/>
    <property type="molecule type" value="Genomic_DNA"/>
</dbReference>
<name>A0ABV8NV16_9BURK</name>
<comment type="subcellular location">
    <subcellularLocation>
        <location evidence="2">Cytoplasm</location>
    </subcellularLocation>
</comment>
<evidence type="ECO:0000259" key="3">
    <source>
        <dbReference type="Pfam" id="PF00821"/>
    </source>
</evidence>
<evidence type="ECO:0000313" key="6">
    <source>
        <dbReference type="Proteomes" id="UP001595848"/>
    </source>
</evidence>
<dbReference type="RefSeq" id="WP_217962598.1">
    <property type="nucleotide sequence ID" value="NZ_JAHTBN010000001.1"/>
</dbReference>
<evidence type="ECO:0000313" key="5">
    <source>
        <dbReference type="EMBL" id="MFC4199726.1"/>
    </source>
</evidence>
<comment type="similarity">
    <text evidence="2">Belongs to the phosphoenolpyruvate carboxykinase [GTP] family.</text>
</comment>
<dbReference type="InterPro" id="IPR018091">
    <property type="entry name" value="PEP_carboxykin_GTP_CS"/>
</dbReference>
<feature type="domain" description="Phosphoenolpyruvate carboxykinase GTP-utilising N-terminal" evidence="4">
    <location>
        <begin position="26"/>
        <end position="246"/>
    </location>
</feature>
<organism evidence="5 6">
    <name type="scientific">Candidimonas humi</name>
    <dbReference type="NCBI Taxonomy" id="683355"/>
    <lineage>
        <taxon>Bacteria</taxon>
        <taxon>Pseudomonadati</taxon>
        <taxon>Pseudomonadota</taxon>
        <taxon>Betaproteobacteria</taxon>
        <taxon>Burkholderiales</taxon>
        <taxon>Alcaligenaceae</taxon>
        <taxon>Candidimonas</taxon>
    </lineage>
</organism>
<keyword evidence="2" id="KW-0479">Metal-binding</keyword>
<dbReference type="InterPro" id="IPR008209">
    <property type="entry name" value="PEP_carboxykinase_GTP"/>
</dbReference>
<feature type="binding site" evidence="2">
    <location>
        <position position="254"/>
    </location>
    <ligand>
        <name>Mn(2+)</name>
        <dbReference type="ChEBI" id="CHEBI:29035"/>
    </ligand>
</feature>
<keyword evidence="2 5" id="KW-0456">Lyase</keyword>
<dbReference type="PANTHER" id="PTHR11561:SF0">
    <property type="entry name" value="PHOSPHOENOLPYRUVATE CARBOXYKINASE [GTP]-RELATED"/>
    <property type="match status" value="1"/>
</dbReference>
<proteinExistence type="inferred from homology"/>
<dbReference type="Proteomes" id="UP001595848">
    <property type="component" value="Unassembled WGS sequence"/>
</dbReference>
<gene>
    <name evidence="2" type="primary">pckG</name>
    <name evidence="5" type="ORF">ACFOY1_02060</name>
</gene>
<feature type="binding site" evidence="2">
    <location>
        <begin position="225"/>
        <end position="227"/>
    </location>
    <ligand>
        <name>substrate</name>
    </ligand>
</feature>
<feature type="binding site" evidence="2">
    <location>
        <begin position="522"/>
        <end position="525"/>
    </location>
    <ligand>
        <name>GTP</name>
        <dbReference type="ChEBI" id="CHEBI:37565"/>
    </ligand>
</feature>
<dbReference type="PANTHER" id="PTHR11561">
    <property type="entry name" value="PHOSPHOENOLPYRUVATE CARBOXYKINASE"/>
    <property type="match status" value="1"/>
</dbReference>
<feature type="binding site" evidence="2">
    <location>
        <begin position="277"/>
        <end position="282"/>
    </location>
    <ligand>
        <name>GTP</name>
        <dbReference type="ChEBI" id="CHEBI:37565"/>
    </ligand>
</feature>
<protein>
    <recommendedName>
        <fullName evidence="2">Phosphoenolpyruvate carboxykinase [GTP]</fullName>
        <shortName evidence="2">PEP carboxykinase</shortName>
        <shortName evidence="2">PEPCK</shortName>
        <ecNumber evidence="2">4.1.1.32</ecNumber>
    </recommendedName>
    <alternativeName>
        <fullName evidence="2">GTP-dependent phosphoenolpyruvate carboxykinase</fullName>
        <shortName evidence="2">GTP-PEPCK</shortName>
    </alternativeName>
</protein>
<keyword evidence="2" id="KW-0342">GTP-binding</keyword>
<accession>A0ABV8NV16</accession>
<feature type="binding site" evidence="2">
    <location>
        <position position="303"/>
    </location>
    <ligand>
        <name>Mn(2+)</name>
        <dbReference type="ChEBI" id="CHEBI:29035"/>
    </ligand>
</feature>
<dbReference type="InterPro" id="IPR035077">
    <property type="entry name" value="PEP_carboxykinase_GTP_C"/>
</dbReference>
<keyword evidence="6" id="KW-1185">Reference proteome</keyword>
<comment type="caution">
    <text evidence="5">The sequence shown here is derived from an EMBL/GenBank/DDBJ whole genome shotgun (WGS) entry which is preliminary data.</text>
</comment>
<dbReference type="EC" id="4.1.1.32" evidence="2"/>
<feature type="binding site" evidence="2">
    <location>
        <position position="394"/>
    </location>
    <ligand>
        <name>GTP</name>
        <dbReference type="ChEBI" id="CHEBI:37565"/>
    </ligand>
</feature>
<reference evidence="6" key="1">
    <citation type="journal article" date="2019" name="Int. J. Syst. Evol. Microbiol.">
        <title>The Global Catalogue of Microorganisms (GCM) 10K type strain sequencing project: providing services to taxonomists for standard genome sequencing and annotation.</title>
        <authorList>
            <consortium name="The Broad Institute Genomics Platform"/>
            <consortium name="The Broad Institute Genome Sequencing Center for Infectious Disease"/>
            <person name="Wu L."/>
            <person name="Ma J."/>
        </authorList>
    </citation>
    <scope>NUCLEOTIDE SEQUENCE [LARGE SCALE GENOMIC DNA]</scope>
    <source>
        <strain evidence="6">LMG 24813</strain>
    </source>
</reference>
<keyword evidence="2" id="KW-0312">Gluconeogenesis</keyword>
<comment type="cofactor">
    <cofactor evidence="2">
        <name>Mn(2+)</name>
        <dbReference type="ChEBI" id="CHEBI:29035"/>
    </cofactor>
    <text evidence="2">Binds 1 Mn(2+) ion per subunit.</text>
</comment>
<evidence type="ECO:0000256" key="1">
    <source>
        <dbReference type="ARBA" id="ARBA00022793"/>
    </source>
</evidence>
<dbReference type="NCBIfam" id="NF003253">
    <property type="entry name" value="PRK04210.1"/>
    <property type="match status" value="1"/>
</dbReference>
<comment type="function">
    <text evidence="2">Catalyzes the conversion of oxaloacetate (OAA) to phosphoenolpyruvate (PEP), the rate-limiting step in the metabolic pathway that produces glucose from lactate and other precursors derived from the citric acid cycle.</text>
</comment>
<sequence>MNAAAAVGTPVALNAPDWVRHARLKEWVASIAALTRPDRIEWCDGSQEEYDRLCAAMVEAGTLRRLSPAKRPNSYLAWSDPADVARVEDRTFICSEKQADAGPTNNWVAPAEMRQTLNGLFDGCMRGRTMYVIPFSMGPLGSPIAHIGVELSDSPYVVANMRIMTRMGRKVYDVLGADGEFVPCVHSVGKPLAAGEADVAWPCNTTKYIVHFPESRQIWSFGSGYGGNALLGKKCFALRIASTMGRDEGWMAEHMLVLGVTSPEGKKMHVAAAFPSACGKTNFAMMIPPQSLAGWKVTTIGDDIAWIKPGADGKLYAINPEAGYFGVAPGTSEKTNYNCMASLRENVIFTNVALTDDGDVWWEGMGPAPEHCTDWQGNDWTPGCGRKAAHPNARFTVAAVQNPAIDPEWDNPAGVAIDAFIVGGRRSDTVPLVTEARNWAEGVYMAATLGSETTAAAAGAQGVVRRDPFAMLPFCGYNMSSYFAHWLKLGEQLRKAGAKLPRFFCVNWFQVDDQGKFIWPGFGENMRVLKWMLDRIEGSVQGQENLIGISPRYEDIAWEGLDFSAGDFARITAIDAADWRKELGLHAELFDRLKDRLPAELLSHQRGLLQRLQA</sequence>
<dbReference type="PIRSF" id="PIRSF001348">
    <property type="entry name" value="PEP_carboxykinase_GTP"/>
    <property type="match status" value="1"/>
</dbReference>
<feature type="binding site" evidence="2">
    <location>
        <position position="425"/>
    </location>
    <ligand>
        <name>GTP</name>
        <dbReference type="ChEBI" id="CHEBI:37565"/>
    </ligand>
</feature>
<feature type="domain" description="Phosphoenolpyruvate carboxykinase C-terminal P-loop" evidence="3">
    <location>
        <begin position="250"/>
        <end position="608"/>
    </location>
</feature>
<comment type="catalytic activity">
    <reaction evidence="2">
        <text>oxaloacetate + GTP = phosphoenolpyruvate + GDP + CO2</text>
        <dbReference type="Rhea" id="RHEA:10388"/>
        <dbReference type="ChEBI" id="CHEBI:16452"/>
        <dbReference type="ChEBI" id="CHEBI:16526"/>
        <dbReference type="ChEBI" id="CHEBI:37565"/>
        <dbReference type="ChEBI" id="CHEBI:58189"/>
        <dbReference type="ChEBI" id="CHEBI:58702"/>
        <dbReference type="EC" id="4.1.1.32"/>
    </reaction>
</comment>
<keyword evidence="1 2" id="KW-0210">Decarboxylase</keyword>
<dbReference type="InterPro" id="IPR035078">
    <property type="entry name" value="PEP_carboxykinase_GTP_N"/>
</dbReference>
<comment type="subunit">
    <text evidence="2">Monomer.</text>
</comment>
<keyword evidence="2" id="KW-0547">Nucleotide-binding</keyword>